<dbReference type="EMBL" id="CM051397">
    <property type="protein sequence ID" value="KAJ4720900.1"/>
    <property type="molecule type" value="Genomic_DNA"/>
</dbReference>
<gene>
    <name evidence="1" type="ORF">OWV82_008653</name>
</gene>
<evidence type="ECO:0000313" key="2">
    <source>
        <dbReference type="Proteomes" id="UP001164539"/>
    </source>
</evidence>
<dbReference type="Proteomes" id="UP001164539">
    <property type="component" value="Chromosome 4"/>
</dbReference>
<name>A0ACC1YE42_MELAZ</name>
<proteinExistence type="predicted"/>
<sequence>MADPIPKSVKKIWDDWNIRAIILFSLSLQTFLILFAPFRKGSANKLIIMFIWSAYLLADWAANYAVGLISDSQKDDPDSSKQKENGDLLAFWPAFLLLHLGGPDTITAFALEDNELWLRHLLGLITQAVAAVYVFLLSLPGNKLLVPTILMFAAGIIKYFERTRALYLASLDRFRDSMLKEPDPGPNYAKLMEEYASKKEAKLPARIITIPEPDKKSKDTGDQVSNRKQLDDLDVVHYAHKYFNIFKGLIVDLIYSFRESDESRDFFDELQSEDVLKIIEVELNFIYEVFYTKVEVIHTLWGYVFRFIAFGSIVAALSVFYFHVKKGDFDEVDVKITYALFLGAIALDTLSSFMFVFSDWTLAALTNRENNGSGLRLIKSFAASILRGYLVLRRPWWQECHSKHSLEVKHQLLATPFLLRRWSGSVPGHNLIRYCLKGRPTEVHKVKSFFQLAAEKVIQYLHIPAKKDIIHYLQLAKQRVDSSLHLASKKLIQFLGIDRLINAINDLIHRWGIDKIFQNIATATKKVIQFLHIGEVIRGFGFSLSILVIVLVYIWSKLIQGLGYIIKILIELFGLTEVVDEIRYVSHEPFSKELWQFMFDEIKRKALYADDAEATNRISSARGDWILHDLDPKGDCLDGLMCYVTDVAYDESLLLWHIATELLYHEDENVDDDAREFSKLLSDYMLYLLIMQPTMMSAVAGIGKIRFRDTCAEAKRFFEGKNIKLNPNDQQKEACKSILEVNTYVKPVQVKGDRSKSVLFDASMLAKELKEQFKAKQKKWELVSKVWVELLSYAASHCSARTHAQQVSKGGELITFIWLLMAHFGLGEQFQINKGQGRAKLIVGK</sequence>
<protein>
    <submittedName>
        <fullName evidence="1">Uncharacterized protein</fullName>
    </submittedName>
</protein>
<reference evidence="1 2" key="1">
    <citation type="journal article" date="2023" name="Science">
        <title>Complex scaffold remodeling in plant triterpene biosynthesis.</title>
        <authorList>
            <person name="De La Pena R."/>
            <person name="Hodgson H."/>
            <person name="Liu J.C."/>
            <person name="Stephenson M.J."/>
            <person name="Martin A.C."/>
            <person name="Owen C."/>
            <person name="Harkess A."/>
            <person name="Leebens-Mack J."/>
            <person name="Jimenez L.E."/>
            <person name="Osbourn A."/>
            <person name="Sattely E.S."/>
        </authorList>
    </citation>
    <scope>NUCLEOTIDE SEQUENCE [LARGE SCALE GENOMIC DNA]</scope>
    <source>
        <strain evidence="2">cv. JPN11</strain>
        <tissue evidence="1">Leaf</tissue>
    </source>
</reference>
<evidence type="ECO:0000313" key="1">
    <source>
        <dbReference type="EMBL" id="KAJ4720900.1"/>
    </source>
</evidence>
<comment type="caution">
    <text evidence="1">The sequence shown here is derived from an EMBL/GenBank/DDBJ whole genome shotgun (WGS) entry which is preliminary data.</text>
</comment>
<keyword evidence="2" id="KW-1185">Reference proteome</keyword>
<accession>A0ACC1YE42</accession>
<organism evidence="1 2">
    <name type="scientific">Melia azedarach</name>
    <name type="common">Chinaberry tree</name>
    <dbReference type="NCBI Taxonomy" id="155640"/>
    <lineage>
        <taxon>Eukaryota</taxon>
        <taxon>Viridiplantae</taxon>
        <taxon>Streptophyta</taxon>
        <taxon>Embryophyta</taxon>
        <taxon>Tracheophyta</taxon>
        <taxon>Spermatophyta</taxon>
        <taxon>Magnoliopsida</taxon>
        <taxon>eudicotyledons</taxon>
        <taxon>Gunneridae</taxon>
        <taxon>Pentapetalae</taxon>
        <taxon>rosids</taxon>
        <taxon>malvids</taxon>
        <taxon>Sapindales</taxon>
        <taxon>Meliaceae</taxon>
        <taxon>Melia</taxon>
    </lineage>
</organism>